<evidence type="ECO:0000256" key="5">
    <source>
        <dbReference type="SAM" id="Phobius"/>
    </source>
</evidence>
<keyword evidence="4" id="KW-0067">ATP-binding</keyword>
<keyword evidence="5" id="KW-1133">Transmembrane helix</keyword>
<feature type="transmembrane region" description="Helical" evidence="5">
    <location>
        <begin position="334"/>
        <end position="355"/>
    </location>
</feature>
<dbReference type="InterPro" id="IPR022215">
    <property type="entry name" value="SteA-like_C"/>
</dbReference>
<evidence type="ECO:0000256" key="2">
    <source>
        <dbReference type="ARBA" id="ARBA00022741"/>
    </source>
</evidence>
<evidence type="ECO:0000259" key="7">
    <source>
        <dbReference type="Pfam" id="PF12555"/>
    </source>
</evidence>
<dbReference type="InterPro" id="IPR036759">
    <property type="entry name" value="TPK_catalytic_sf"/>
</dbReference>
<feature type="domain" description="Thiamin pyrophosphokinase catalytic" evidence="6">
    <location>
        <begin position="193"/>
        <end position="228"/>
    </location>
</feature>
<dbReference type="SUPFAM" id="SSF63999">
    <property type="entry name" value="Thiamin pyrophosphokinase, catalytic domain"/>
    <property type="match status" value="1"/>
</dbReference>
<keyword evidence="2" id="KW-0547">Nucleotide-binding</keyword>
<dbReference type="Gene3D" id="3.40.50.10240">
    <property type="entry name" value="Thiamin pyrophosphokinase, catalytic domain"/>
    <property type="match status" value="1"/>
</dbReference>
<keyword evidence="1" id="KW-0808">Transferase</keyword>
<evidence type="ECO:0000313" key="9">
    <source>
        <dbReference type="Proteomes" id="UP000184196"/>
    </source>
</evidence>
<dbReference type="RefSeq" id="WP_073165490.1">
    <property type="nucleotide sequence ID" value="NZ_FQUW01000021.1"/>
</dbReference>
<name>A0A1M5AFU9_9FIRM</name>
<proteinExistence type="predicted"/>
<feature type="domain" description="SteA-like C-terminal" evidence="7">
    <location>
        <begin position="320"/>
        <end position="371"/>
    </location>
</feature>
<reference evidence="9" key="1">
    <citation type="submission" date="2016-11" db="EMBL/GenBank/DDBJ databases">
        <authorList>
            <person name="Varghese N."/>
            <person name="Submissions S."/>
        </authorList>
    </citation>
    <scope>NUCLEOTIDE SEQUENCE [LARGE SCALE GENOMIC DNA]</scope>
    <source>
        <strain evidence="9">DSM 11792</strain>
    </source>
</reference>
<evidence type="ECO:0000256" key="3">
    <source>
        <dbReference type="ARBA" id="ARBA00022777"/>
    </source>
</evidence>
<dbReference type="EMBL" id="FQUW01000021">
    <property type="protein sequence ID" value="SHF29035.1"/>
    <property type="molecule type" value="Genomic_DNA"/>
</dbReference>
<dbReference type="Proteomes" id="UP000184196">
    <property type="component" value="Unassembled WGS sequence"/>
</dbReference>
<dbReference type="NCBIfam" id="NF040608">
    <property type="entry name" value="division_SteA"/>
    <property type="match status" value="1"/>
</dbReference>
<keyword evidence="5" id="KW-0472">Membrane</keyword>
<accession>A0A1M5AFU9</accession>
<dbReference type="GO" id="GO:0004788">
    <property type="term" value="F:thiamine diphosphokinase activity"/>
    <property type="evidence" value="ECO:0007669"/>
    <property type="project" value="InterPro"/>
</dbReference>
<gene>
    <name evidence="8" type="ORF">SAMN02745218_01887</name>
</gene>
<evidence type="ECO:0000256" key="1">
    <source>
        <dbReference type="ARBA" id="ARBA00022679"/>
    </source>
</evidence>
<dbReference type="GO" id="GO:0016301">
    <property type="term" value="F:kinase activity"/>
    <property type="evidence" value="ECO:0007669"/>
    <property type="project" value="UniProtKB-KW"/>
</dbReference>
<organism evidence="8 9">
    <name type="scientific">Desulfofundulus australicus DSM 11792</name>
    <dbReference type="NCBI Taxonomy" id="1121425"/>
    <lineage>
        <taxon>Bacteria</taxon>
        <taxon>Bacillati</taxon>
        <taxon>Bacillota</taxon>
        <taxon>Clostridia</taxon>
        <taxon>Eubacteriales</taxon>
        <taxon>Peptococcaceae</taxon>
        <taxon>Desulfofundulus</taxon>
    </lineage>
</organism>
<dbReference type="InterPro" id="IPR047795">
    <property type="entry name" value="Put_SteA-like"/>
</dbReference>
<evidence type="ECO:0000259" key="6">
    <source>
        <dbReference type="Pfam" id="PF04263"/>
    </source>
</evidence>
<dbReference type="OrthoDB" id="9804377at2"/>
<protein>
    <submittedName>
        <fullName evidence="8">Uncharacterized membrane-anchored protein</fullName>
    </submittedName>
</protein>
<dbReference type="GO" id="GO:0005524">
    <property type="term" value="F:ATP binding"/>
    <property type="evidence" value="ECO:0007669"/>
    <property type="project" value="UniProtKB-KW"/>
</dbReference>
<keyword evidence="5" id="KW-0812">Transmembrane</keyword>
<dbReference type="InterPro" id="IPR007371">
    <property type="entry name" value="TPK_catalytic"/>
</dbReference>
<keyword evidence="9" id="KW-1185">Reference proteome</keyword>
<dbReference type="Pfam" id="PF04263">
    <property type="entry name" value="TPK_catalytic"/>
    <property type="match status" value="1"/>
</dbReference>
<dbReference type="Pfam" id="PF12555">
    <property type="entry name" value="SteA-like_C"/>
    <property type="match status" value="1"/>
</dbReference>
<evidence type="ECO:0000256" key="4">
    <source>
        <dbReference type="ARBA" id="ARBA00022840"/>
    </source>
</evidence>
<dbReference type="GO" id="GO:0009229">
    <property type="term" value="P:thiamine diphosphate biosynthetic process"/>
    <property type="evidence" value="ECO:0007669"/>
    <property type="project" value="InterPro"/>
</dbReference>
<evidence type="ECO:0000313" key="8">
    <source>
        <dbReference type="EMBL" id="SHF29035.1"/>
    </source>
</evidence>
<dbReference type="AlphaFoldDB" id="A0A1M5AFU9"/>
<sequence length="373" mass="40755">MHVRGIARVDKRTKHLVKRLGPHEIAVINHPELDDVAARSLVEARVRAVINAAPSLSDKYPNHGPLTLVQAGIILVDNAGEEIMELVAEGQEVEIVDGLIFCQGRQVASGHILTAEEIKQKMALAQKNMGNVLSRFVENTLEHARHEMSLIKGEYQRPSLRTSFKGRHVLIVVRGHNYKEDLRAIKSYIDEMHPVLVGVDGGADALIEFGYQPDVIVGDMDSVSDKTLCSGAELVVHAYPDGRAPGLQRIHQLGLKAAIFAAPGTSEDIAMLLAYDGGAELIVAVGTHFCVEDFLEKGRQGMGSTFLVRLKVGSVLVDAKGVSKLYRNRLKARYLAQIVLAALLPAGVVIIISPATRELLRLLYIQFRLLLGI</sequence>
<keyword evidence="3" id="KW-0418">Kinase</keyword>